<dbReference type="OrthoDB" id="9787026at2"/>
<dbReference type="Pfam" id="PF07690">
    <property type="entry name" value="MFS_1"/>
    <property type="match status" value="1"/>
</dbReference>
<feature type="transmembrane region" description="Helical" evidence="6">
    <location>
        <begin position="309"/>
        <end position="331"/>
    </location>
</feature>
<dbReference type="GO" id="GO:0022857">
    <property type="term" value="F:transmembrane transporter activity"/>
    <property type="evidence" value="ECO:0007669"/>
    <property type="project" value="InterPro"/>
</dbReference>
<feature type="transmembrane region" description="Helical" evidence="6">
    <location>
        <begin position="374"/>
        <end position="394"/>
    </location>
</feature>
<dbReference type="CDD" id="cd17316">
    <property type="entry name" value="MFS_SV2_like"/>
    <property type="match status" value="1"/>
</dbReference>
<dbReference type="PROSITE" id="PS00216">
    <property type="entry name" value="SUGAR_TRANSPORT_1"/>
    <property type="match status" value="1"/>
</dbReference>
<dbReference type="RefSeq" id="WP_133226428.1">
    <property type="nucleotide sequence ID" value="NZ_SMRT01000002.1"/>
</dbReference>
<comment type="subcellular location">
    <subcellularLocation>
        <location evidence="1">Cell membrane</location>
        <topology evidence="1">Multi-pass membrane protein</topology>
    </subcellularLocation>
</comment>
<feature type="transmembrane region" description="Helical" evidence="6">
    <location>
        <begin position="285"/>
        <end position="303"/>
    </location>
</feature>
<evidence type="ECO:0000259" key="7">
    <source>
        <dbReference type="PROSITE" id="PS50850"/>
    </source>
</evidence>
<feature type="transmembrane region" description="Helical" evidence="6">
    <location>
        <begin position="21"/>
        <end position="42"/>
    </location>
</feature>
<reference evidence="8 9" key="1">
    <citation type="submission" date="2019-03" db="EMBL/GenBank/DDBJ databases">
        <title>This is whole genome sequence of Paenibacillus sp MS74 strain.</title>
        <authorList>
            <person name="Trinh H.N."/>
        </authorList>
    </citation>
    <scope>NUCLEOTIDE SEQUENCE [LARGE SCALE GENOMIC DNA]</scope>
    <source>
        <strain evidence="8 9">MS74</strain>
    </source>
</reference>
<feature type="transmembrane region" description="Helical" evidence="6">
    <location>
        <begin position="222"/>
        <end position="239"/>
    </location>
</feature>
<dbReference type="AlphaFoldDB" id="A0A4R5KXE9"/>
<evidence type="ECO:0000256" key="1">
    <source>
        <dbReference type="ARBA" id="ARBA00004651"/>
    </source>
</evidence>
<feature type="transmembrane region" description="Helical" evidence="6">
    <location>
        <begin position="167"/>
        <end position="184"/>
    </location>
</feature>
<feature type="transmembrane region" description="Helical" evidence="6">
    <location>
        <begin position="139"/>
        <end position="161"/>
    </location>
</feature>
<dbReference type="PANTHER" id="PTHR23511">
    <property type="entry name" value="SYNAPTIC VESICLE GLYCOPROTEIN 2"/>
    <property type="match status" value="1"/>
</dbReference>
<dbReference type="PROSITE" id="PS50850">
    <property type="entry name" value="MFS"/>
    <property type="match status" value="1"/>
</dbReference>
<evidence type="ECO:0000256" key="5">
    <source>
        <dbReference type="ARBA" id="ARBA00023136"/>
    </source>
</evidence>
<dbReference type="SUPFAM" id="SSF103473">
    <property type="entry name" value="MFS general substrate transporter"/>
    <property type="match status" value="1"/>
</dbReference>
<keyword evidence="5 6" id="KW-0472">Membrane</keyword>
<dbReference type="GO" id="GO:0005886">
    <property type="term" value="C:plasma membrane"/>
    <property type="evidence" value="ECO:0007669"/>
    <property type="project" value="UniProtKB-SubCell"/>
</dbReference>
<sequence length="420" mass="45323">MDKAVWLRQPKVRKLLFSVGLSWLFDAMDVGIISFIAAALAVEWGLGAQQIGLLTAINSIGMAVGAVVAGSLADRYGRRAVLLWTLLIFSIASGLSVLVASFALLCVLRFAAGFGLGGELPVASTLVSESVPAAERGRAVVLLESFWAAGWIVAALIAFFVIPVYGWRAAFVIGALPALYALYLRTSIQDSPRFTASGAGGTLTFAERMQSLWSNRHRSSTMMLWILWFTVVFSYYGMFLWLPTVMVMKGFNLVKSFEYVLIMTLAQLPGYFTAAYFIEKYGRKFVLVTYLLLTAASAIWFGTAESAGTLLAAGICLSFFNLGAWGGMYAYTPELYPTAVRSTGVGSAASFGRLGGVIGPYLVGMLVAGGVSMAIIFIIFFVAIVIGAMAVLFLGRETKGTDPDTDRRLFETAGENRNIR</sequence>
<feature type="transmembrane region" description="Helical" evidence="6">
    <location>
        <begin position="81"/>
        <end position="104"/>
    </location>
</feature>
<keyword evidence="9" id="KW-1185">Reference proteome</keyword>
<evidence type="ECO:0000313" key="9">
    <source>
        <dbReference type="Proteomes" id="UP000295636"/>
    </source>
</evidence>
<dbReference type="InterPro" id="IPR036259">
    <property type="entry name" value="MFS_trans_sf"/>
</dbReference>
<protein>
    <submittedName>
        <fullName evidence="8">MFS transporter</fullName>
    </submittedName>
</protein>
<comment type="caution">
    <text evidence="8">The sequence shown here is derived from an EMBL/GenBank/DDBJ whole genome shotgun (WGS) entry which is preliminary data.</text>
</comment>
<accession>A0A4R5KXE9</accession>
<evidence type="ECO:0000256" key="3">
    <source>
        <dbReference type="ARBA" id="ARBA00022692"/>
    </source>
</evidence>
<keyword evidence="2" id="KW-0813">Transport</keyword>
<organism evidence="8 9">
    <name type="scientific">Paenibacillus piri</name>
    <dbReference type="NCBI Taxonomy" id="2547395"/>
    <lineage>
        <taxon>Bacteria</taxon>
        <taxon>Bacillati</taxon>
        <taxon>Bacillota</taxon>
        <taxon>Bacilli</taxon>
        <taxon>Bacillales</taxon>
        <taxon>Paenibacillaceae</taxon>
        <taxon>Paenibacillus</taxon>
    </lineage>
</organism>
<keyword evidence="4 6" id="KW-1133">Transmembrane helix</keyword>
<dbReference type="InterPro" id="IPR011701">
    <property type="entry name" value="MFS"/>
</dbReference>
<evidence type="ECO:0000256" key="2">
    <source>
        <dbReference type="ARBA" id="ARBA00022448"/>
    </source>
</evidence>
<feature type="transmembrane region" description="Helical" evidence="6">
    <location>
        <begin position="259"/>
        <end position="278"/>
    </location>
</feature>
<proteinExistence type="predicted"/>
<name>A0A4R5KXE9_9BACL</name>
<dbReference type="Gene3D" id="1.20.1250.20">
    <property type="entry name" value="MFS general substrate transporter like domains"/>
    <property type="match status" value="2"/>
</dbReference>
<dbReference type="Proteomes" id="UP000295636">
    <property type="component" value="Unassembled WGS sequence"/>
</dbReference>
<evidence type="ECO:0000256" key="6">
    <source>
        <dbReference type="SAM" id="Phobius"/>
    </source>
</evidence>
<feature type="transmembrane region" description="Helical" evidence="6">
    <location>
        <begin position="48"/>
        <end position="69"/>
    </location>
</feature>
<feature type="domain" description="Major facilitator superfamily (MFS) profile" evidence="7">
    <location>
        <begin position="15"/>
        <end position="399"/>
    </location>
</feature>
<gene>
    <name evidence="8" type="ORF">E1757_07955</name>
</gene>
<feature type="transmembrane region" description="Helical" evidence="6">
    <location>
        <begin position="110"/>
        <end position="127"/>
    </location>
</feature>
<keyword evidence="3 6" id="KW-0812">Transmembrane</keyword>
<evidence type="ECO:0000313" key="8">
    <source>
        <dbReference type="EMBL" id="TDF99747.1"/>
    </source>
</evidence>
<feature type="transmembrane region" description="Helical" evidence="6">
    <location>
        <begin position="351"/>
        <end position="368"/>
    </location>
</feature>
<evidence type="ECO:0000256" key="4">
    <source>
        <dbReference type="ARBA" id="ARBA00022989"/>
    </source>
</evidence>
<dbReference type="EMBL" id="SMRT01000002">
    <property type="protein sequence ID" value="TDF99747.1"/>
    <property type="molecule type" value="Genomic_DNA"/>
</dbReference>
<dbReference type="PANTHER" id="PTHR23511:SF34">
    <property type="entry name" value="SYNAPTIC VESICLE GLYCOPROTEIN 2"/>
    <property type="match status" value="1"/>
</dbReference>
<dbReference type="InterPro" id="IPR005829">
    <property type="entry name" value="Sugar_transporter_CS"/>
</dbReference>
<dbReference type="InterPro" id="IPR020846">
    <property type="entry name" value="MFS_dom"/>
</dbReference>